<dbReference type="GO" id="GO:0016491">
    <property type="term" value="F:oxidoreductase activity"/>
    <property type="evidence" value="ECO:0007669"/>
    <property type="project" value="UniProtKB-KW"/>
</dbReference>
<feature type="domain" description="6-phosphogluconate dehydrogenase NADP-binding" evidence="4">
    <location>
        <begin position="22"/>
        <end position="170"/>
    </location>
</feature>
<dbReference type="Gene3D" id="3.40.50.720">
    <property type="entry name" value="NAD(P)-binding Rossmann-like Domain"/>
    <property type="match status" value="1"/>
</dbReference>
<dbReference type="InterPro" id="IPR036291">
    <property type="entry name" value="NAD(P)-bd_dom_sf"/>
</dbReference>
<dbReference type="RefSeq" id="WP_359544176.1">
    <property type="nucleotide sequence ID" value="NZ_JBFACJ010000018.1"/>
</dbReference>
<evidence type="ECO:0000259" key="4">
    <source>
        <dbReference type="Pfam" id="PF03446"/>
    </source>
</evidence>
<dbReference type="InterPro" id="IPR013328">
    <property type="entry name" value="6PGD_dom2"/>
</dbReference>
<dbReference type="Pfam" id="PF03446">
    <property type="entry name" value="NAD_binding_2"/>
    <property type="match status" value="1"/>
</dbReference>
<dbReference type="Pfam" id="PF21761">
    <property type="entry name" value="RedAm-like_C"/>
    <property type="match status" value="1"/>
</dbReference>
<dbReference type="EMBL" id="JBICBM010000004">
    <property type="protein sequence ID" value="MFF9881999.1"/>
    <property type="molecule type" value="Genomic_DNA"/>
</dbReference>
<dbReference type="InterPro" id="IPR048666">
    <property type="entry name" value="RedAm-like_C"/>
</dbReference>
<dbReference type="SUPFAM" id="SSF51735">
    <property type="entry name" value="NAD(P)-binding Rossmann-fold domains"/>
    <property type="match status" value="1"/>
</dbReference>
<evidence type="ECO:0000313" key="6">
    <source>
        <dbReference type="EMBL" id="MFF9881999.1"/>
    </source>
</evidence>
<feature type="region of interest" description="Disordered" evidence="3">
    <location>
        <begin position="1"/>
        <end position="20"/>
    </location>
</feature>
<dbReference type="InterPro" id="IPR006115">
    <property type="entry name" value="6PGDH_NADP-bd"/>
</dbReference>
<dbReference type="InterPro" id="IPR015815">
    <property type="entry name" value="HIBADH-related"/>
</dbReference>
<proteinExistence type="inferred from homology"/>
<organism evidence="6 7">
    <name type="scientific">Streptomyces eurythermus</name>
    <dbReference type="NCBI Taxonomy" id="42237"/>
    <lineage>
        <taxon>Bacteria</taxon>
        <taxon>Bacillati</taxon>
        <taxon>Actinomycetota</taxon>
        <taxon>Actinomycetes</taxon>
        <taxon>Kitasatosporales</taxon>
        <taxon>Streptomycetaceae</taxon>
        <taxon>Streptomyces</taxon>
    </lineage>
</organism>
<feature type="domain" description="NADPH-dependent reductive aminase-like C-terminal" evidence="5">
    <location>
        <begin position="177"/>
        <end position="306"/>
    </location>
</feature>
<protein>
    <submittedName>
        <fullName evidence="6">NAD(P)-dependent oxidoreductase</fullName>
        <ecNumber evidence="6">1.1.-.-</ecNumber>
    </submittedName>
</protein>
<evidence type="ECO:0000313" key="7">
    <source>
        <dbReference type="Proteomes" id="UP001603418"/>
    </source>
</evidence>
<evidence type="ECO:0000256" key="3">
    <source>
        <dbReference type="SAM" id="MobiDB-lite"/>
    </source>
</evidence>
<dbReference type="Proteomes" id="UP001603418">
    <property type="component" value="Unassembled WGS sequence"/>
</dbReference>
<dbReference type="PANTHER" id="PTHR43580">
    <property type="entry name" value="OXIDOREDUCTASE GLYR1-RELATED"/>
    <property type="match status" value="1"/>
</dbReference>
<evidence type="ECO:0000256" key="1">
    <source>
        <dbReference type="ARBA" id="ARBA00009080"/>
    </source>
</evidence>
<name>A0ABW6YT50_9ACTN</name>
<dbReference type="InterPro" id="IPR051265">
    <property type="entry name" value="HIBADH-related_NP60_sf"/>
</dbReference>
<dbReference type="EC" id="1.1.-.-" evidence="6"/>
<reference evidence="6 7" key="1">
    <citation type="submission" date="2024-10" db="EMBL/GenBank/DDBJ databases">
        <title>The Natural Products Discovery Center: Release of the First 8490 Sequenced Strains for Exploring Actinobacteria Biosynthetic Diversity.</title>
        <authorList>
            <person name="Kalkreuter E."/>
            <person name="Kautsar S.A."/>
            <person name="Yang D."/>
            <person name="Bader C.D."/>
            <person name="Teijaro C.N."/>
            <person name="Fluegel L."/>
            <person name="Davis C.M."/>
            <person name="Simpson J.R."/>
            <person name="Lauterbach L."/>
            <person name="Steele A.D."/>
            <person name="Gui C."/>
            <person name="Meng S."/>
            <person name="Li G."/>
            <person name="Viehrig K."/>
            <person name="Ye F."/>
            <person name="Su P."/>
            <person name="Kiefer A.F."/>
            <person name="Nichols A."/>
            <person name="Cepeda A.J."/>
            <person name="Yan W."/>
            <person name="Fan B."/>
            <person name="Jiang Y."/>
            <person name="Adhikari A."/>
            <person name="Zheng C.-J."/>
            <person name="Schuster L."/>
            <person name="Cowan T.M."/>
            <person name="Smanski M.J."/>
            <person name="Chevrette M.G."/>
            <person name="De Carvalho L.P.S."/>
            <person name="Shen B."/>
        </authorList>
    </citation>
    <scope>NUCLEOTIDE SEQUENCE [LARGE SCALE GENOMIC DNA]</scope>
    <source>
        <strain evidence="6 7">NPDC013366</strain>
    </source>
</reference>
<comment type="similarity">
    <text evidence="1">Belongs to the HIBADH-related family.</text>
</comment>
<dbReference type="PIRSF" id="PIRSF000103">
    <property type="entry name" value="HIBADH"/>
    <property type="match status" value="1"/>
</dbReference>
<dbReference type="PANTHER" id="PTHR43580:SF2">
    <property type="entry name" value="CYTOKINE-LIKE NUCLEAR FACTOR N-PAC"/>
    <property type="match status" value="1"/>
</dbReference>
<evidence type="ECO:0000259" key="5">
    <source>
        <dbReference type="Pfam" id="PF21761"/>
    </source>
</evidence>
<evidence type="ECO:0000256" key="2">
    <source>
        <dbReference type="ARBA" id="ARBA00023002"/>
    </source>
</evidence>
<keyword evidence="2 6" id="KW-0560">Oxidoreductase</keyword>
<accession>A0ABW6YT50</accession>
<gene>
    <name evidence="6" type="ORF">ACF1HC_10350</name>
</gene>
<dbReference type="Gene3D" id="1.10.1040.10">
    <property type="entry name" value="N-(1-d-carboxylethyl)-l-norvaline Dehydrogenase, domain 2"/>
    <property type="match status" value="1"/>
</dbReference>
<comment type="caution">
    <text evidence="6">The sequence shown here is derived from an EMBL/GenBank/DDBJ whole genome shotgun (WGS) entry which is preliminary data.</text>
</comment>
<feature type="compositionally biased region" description="Polar residues" evidence="3">
    <location>
        <begin position="8"/>
        <end position="17"/>
    </location>
</feature>
<sequence>MSDPNLVGMTTQHSTGPQHKPVTLLGLGPMGKALADTLLEKGHPLTVWNRSPEKADGLVARGARRARTVAEAVTASPLTLVCLTDYDTMHKVLEPAAEALAGRAVVNLNSGTPAEARAAVQWSEDRGVDYLDGAIMVPPPMVGQPGAVFLYSGSQAVYEQHSEALTSLGDPRYLGDDPGLAVLYNTALLDMMYSTLNGWLHATALVGSANVPAREFAELALGWFMPVVVDYAALARLAPDLDAGHYPGTLSTLVMNLNALDHITRTSEEQGVHSGHPRLMKEIAERAIAEGHGGESYLAVHELFKKATLSKEETSTPLP</sequence>
<keyword evidence="7" id="KW-1185">Reference proteome</keyword>